<reference evidence="10 11" key="1">
    <citation type="submission" date="2023-04" db="EMBL/GenBank/DDBJ databases">
        <title>Genome of Basidiobolus ranarum AG-B5.</title>
        <authorList>
            <person name="Stajich J.E."/>
            <person name="Carter-House D."/>
            <person name="Gryganskyi A."/>
        </authorList>
    </citation>
    <scope>NUCLEOTIDE SEQUENCE [LARGE SCALE GENOMIC DNA]</scope>
    <source>
        <strain evidence="10 11">AG-B5</strain>
    </source>
</reference>
<keyword evidence="5 7" id="KW-0067">ATP-binding</keyword>
<evidence type="ECO:0000313" key="11">
    <source>
        <dbReference type="Proteomes" id="UP001479436"/>
    </source>
</evidence>
<dbReference type="Pfam" id="PF12063">
    <property type="entry name" value="ATG1-like_MIT1"/>
    <property type="match status" value="1"/>
</dbReference>
<dbReference type="SUPFAM" id="SSF56112">
    <property type="entry name" value="Protein kinase-like (PK-like)"/>
    <property type="match status" value="1"/>
</dbReference>
<accession>A0ABR2X3S2</accession>
<dbReference type="InterPro" id="IPR000719">
    <property type="entry name" value="Prot_kinase_dom"/>
</dbReference>
<dbReference type="Gene3D" id="1.10.510.10">
    <property type="entry name" value="Transferase(Phosphotransferase) domain 1"/>
    <property type="match status" value="1"/>
</dbReference>
<dbReference type="EMBL" id="JASJQH010000019">
    <property type="protein sequence ID" value="KAK9768414.1"/>
    <property type="molecule type" value="Genomic_DNA"/>
</dbReference>
<dbReference type="InterPro" id="IPR048941">
    <property type="entry name" value="ATG1-like_MIT2"/>
</dbReference>
<evidence type="ECO:0000256" key="1">
    <source>
        <dbReference type="ARBA" id="ARBA00012513"/>
    </source>
</evidence>
<feature type="compositionally biased region" description="Basic and acidic residues" evidence="8">
    <location>
        <begin position="382"/>
        <end position="398"/>
    </location>
</feature>
<dbReference type="Proteomes" id="UP001479436">
    <property type="component" value="Unassembled WGS sequence"/>
</dbReference>
<sequence length="825" mass="92383">MESVSSYEIAQEIGRGSFATVYKGKHKDTNTPVAIKSVLRSKLTRKLLESLESEISILKGIQHPNIVGLVDCVKSDSHIHLIMEYCSMGDLSNLIKKRRDIPAVEGPAGGLDERIVKHFLRQLASALQFLRSRNLIHRDIKPQNLLLIPNPAQKKEYFDPEHLPTLKIADFGFARSLPAHTLADTLCGSPLYMAPEILRYEKYDAKADLWSVGAVLYELVVGKPPFRAQNHVDLLKRIEKCNDHIKFPDSDTDKIKRHENQANKLSSSPLNTGHRRTPLISDELRDLIRRLLKRNPTERMSFEDFFSHPYITGISRGHESNSSGITHAAISRYPSHNRRSTSFDVLNARYIPTDNGFRGPSYEMATESPRASSPRLIGNKPKSNDNRGDIRVEYKAIDSHNPSPNDDSGSPPGSLLIHPTTMDFKPNISRAQSHRTSYQSSSRSDTKDQYVPSNKVEDEILFEREYVVIEKRSVEVNALADELAASPRLTSKMTRNPTQLPNVVPIPLPYRRSDSVVPHYQGMSNSPPLVFNKMEYHAMNPNTSPGTRDRSSSNPSGWASAATPSALAKAISTASARLLGRTGQSPPYRELSFSKGGVPVYESNTEVDSIIKRIENSAYKANAVLHLANLKFEELTPPHPESTKEIESSTNEEGTEKVGAEAFALYLKALAILQSGLDAAKKYWDNTARNRSGIKSTSLRLNDAVQWMREKFNESLEKADFVKLKVLINDESGICVEKLMYDYALETSRSAAVNELVGEDVADCERSYQTAIWMLSALLDVDEEHKMDEEDRRTINKFIVSISNRLSALRHKISANTTMKNSNSS</sequence>
<keyword evidence="11" id="KW-1185">Reference proteome</keyword>
<feature type="binding site" evidence="7">
    <location>
        <position position="36"/>
    </location>
    <ligand>
        <name>ATP</name>
        <dbReference type="ChEBI" id="CHEBI:30616"/>
    </ligand>
</feature>
<dbReference type="Pfam" id="PF21127">
    <property type="entry name" value="ATG1-like_MIT2"/>
    <property type="match status" value="1"/>
</dbReference>
<evidence type="ECO:0000256" key="6">
    <source>
        <dbReference type="ARBA" id="ARBA00030237"/>
    </source>
</evidence>
<dbReference type="Pfam" id="PF00069">
    <property type="entry name" value="Pkinase"/>
    <property type="match status" value="1"/>
</dbReference>
<evidence type="ECO:0000256" key="7">
    <source>
        <dbReference type="PROSITE-ProRule" id="PRU10141"/>
    </source>
</evidence>
<dbReference type="CDD" id="cd14009">
    <property type="entry name" value="STKc_ATG1_ULK_like"/>
    <property type="match status" value="1"/>
</dbReference>
<name>A0ABR2X3S2_9FUNG</name>
<dbReference type="InterPro" id="IPR017441">
    <property type="entry name" value="Protein_kinase_ATP_BS"/>
</dbReference>
<dbReference type="InterPro" id="IPR022708">
    <property type="entry name" value="Atg1-like_tMIT"/>
</dbReference>
<dbReference type="InterPro" id="IPR008271">
    <property type="entry name" value="Ser/Thr_kinase_AS"/>
</dbReference>
<feature type="compositionally biased region" description="Low complexity" evidence="8">
    <location>
        <begin position="401"/>
        <end position="414"/>
    </location>
</feature>
<dbReference type="SMART" id="SM00220">
    <property type="entry name" value="S_TKc"/>
    <property type="match status" value="1"/>
</dbReference>
<feature type="region of interest" description="Disordered" evidence="8">
    <location>
        <begin position="537"/>
        <end position="561"/>
    </location>
</feature>
<evidence type="ECO:0000259" key="9">
    <source>
        <dbReference type="PROSITE" id="PS50011"/>
    </source>
</evidence>
<dbReference type="PANTHER" id="PTHR24348">
    <property type="entry name" value="SERINE/THREONINE-PROTEIN KINASE UNC-51-RELATED"/>
    <property type="match status" value="1"/>
</dbReference>
<feature type="domain" description="Protein kinase" evidence="9">
    <location>
        <begin position="7"/>
        <end position="311"/>
    </location>
</feature>
<dbReference type="PANTHER" id="PTHR24348:SF22">
    <property type="entry name" value="NON-SPECIFIC SERINE_THREONINE PROTEIN KINASE"/>
    <property type="match status" value="1"/>
</dbReference>
<dbReference type="PROSITE" id="PS00107">
    <property type="entry name" value="PROTEIN_KINASE_ATP"/>
    <property type="match status" value="1"/>
</dbReference>
<evidence type="ECO:0000256" key="5">
    <source>
        <dbReference type="ARBA" id="ARBA00022840"/>
    </source>
</evidence>
<proteinExistence type="predicted"/>
<comment type="caution">
    <text evidence="10">The sequence shown here is derived from an EMBL/GenBank/DDBJ whole genome shotgun (WGS) entry which is preliminary data.</text>
</comment>
<keyword evidence="2 10" id="KW-0808">Transferase</keyword>
<dbReference type="GO" id="GO:0004674">
    <property type="term" value="F:protein serine/threonine kinase activity"/>
    <property type="evidence" value="ECO:0007669"/>
    <property type="project" value="UniProtKB-EC"/>
</dbReference>
<evidence type="ECO:0000256" key="8">
    <source>
        <dbReference type="SAM" id="MobiDB-lite"/>
    </source>
</evidence>
<dbReference type="InterPro" id="IPR045269">
    <property type="entry name" value="Atg1-like"/>
</dbReference>
<evidence type="ECO:0000313" key="10">
    <source>
        <dbReference type="EMBL" id="KAK9768414.1"/>
    </source>
</evidence>
<dbReference type="EC" id="2.7.11.1" evidence="1"/>
<dbReference type="PROSITE" id="PS50011">
    <property type="entry name" value="PROTEIN_KINASE_DOM"/>
    <property type="match status" value="1"/>
</dbReference>
<protein>
    <recommendedName>
        <fullName evidence="1">non-specific serine/threonine protein kinase</fullName>
        <ecNumber evidence="1">2.7.11.1</ecNumber>
    </recommendedName>
    <alternativeName>
        <fullName evidence="6">Autophagy-related protein 1</fullName>
    </alternativeName>
</protein>
<evidence type="ECO:0000256" key="2">
    <source>
        <dbReference type="ARBA" id="ARBA00022679"/>
    </source>
</evidence>
<gene>
    <name evidence="10" type="primary">ATG1_1</name>
    <name evidence="10" type="ORF">K7432_000958</name>
</gene>
<organism evidence="10 11">
    <name type="scientific">Basidiobolus ranarum</name>
    <dbReference type="NCBI Taxonomy" id="34480"/>
    <lineage>
        <taxon>Eukaryota</taxon>
        <taxon>Fungi</taxon>
        <taxon>Fungi incertae sedis</taxon>
        <taxon>Zoopagomycota</taxon>
        <taxon>Entomophthoromycotina</taxon>
        <taxon>Basidiobolomycetes</taxon>
        <taxon>Basidiobolales</taxon>
        <taxon>Basidiobolaceae</taxon>
        <taxon>Basidiobolus</taxon>
    </lineage>
</organism>
<keyword evidence="4 10" id="KW-0418">Kinase</keyword>
<dbReference type="InterPro" id="IPR011009">
    <property type="entry name" value="Kinase-like_dom_sf"/>
</dbReference>
<dbReference type="PROSITE" id="PS00108">
    <property type="entry name" value="PROTEIN_KINASE_ST"/>
    <property type="match status" value="1"/>
</dbReference>
<evidence type="ECO:0000256" key="3">
    <source>
        <dbReference type="ARBA" id="ARBA00022741"/>
    </source>
</evidence>
<evidence type="ECO:0000256" key="4">
    <source>
        <dbReference type="ARBA" id="ARBA00022777"/>
    </source>
</evidence>
<keyword evidence="3 7" id="KW-0547">Nucleotide-binding</keyword>
<feature type="compositionally biased region" description="Low complexity" evidence="8">
    <location>
        <begin position="434"/>
        <end position="443"/>
    </location>
</feature>
<feature type="region of interest" description="Disordered" evidence="8">
    <location>
        <begin position="354"/>
        <end position="451"/>
    </location>
</feature>
<feature type="compositionally biased region" description="Polar residues" evidence="8">
    <location>
        <begin position="540"/>
        <end position="557"/>
    </location>
</feature>